<organism evidence="1 2">
    <name type="scientific">Pisolithus microcarpus 441</name>
    <dbReference type="NCBI Taxonomy" id="765257"/>
    <lineage>
        <taxon>Eukaryota</taxon>
        <taxon>Fungi</taxon>
        <taxon>Dikarya</taxon>
        <taxon>Basidiomycota</taxon>
        <taxon>Agaricomycotina</taxon>
        <taxon>Agaricomycetes</taxon>
        <taxon>Agaricomycetidae</taxon>
        <taxon>Boletales</taxon>
        <taxon>Sclerodermatineae</taxon>
        <taxon>Pisolithaceae</taxon>
        <taxon>Pisolithus</taxon>
    </lineage>
</organism>
<evidence type="ECO:0000313" key="2">
    <source>
        <dbReference type="Proteomes" id="UP000054018"/>
    </source>
</evidence>
<dbReference type="AlphaFoldDB" id="A0A0C9ZG49"/>
<name>A0A0C9ZG49_9AGAM</name>
<dbReference type="Proteomes" id="UP000054018">
    <property type="component" value="Unassembled WGS sequence"/>
</dbReference>
<dbReference type="EMBL" id="KN833693">
    <property type="protein sequence ID" value="KIK28296.1"/>
    <property type="molecule type" value="Genomic_DNA"/>
</dbReference>
<sequence>MSLPMPPFARSLHAETTYVLYATDHHIHTAFYAPILISISIPPALTTSISLRSWYPLVIVDV</sequence>
<reference evidence="1 2" key="1">
    <citation type="submission" date="2014-04" db="EMBL/GenBank/DDBJ databases">
        <authorList>
            <consortium name="DOE Joint Genome Institute"/>
            <person name="Kuo A."/>
            <person name="Kohler A."/>
            <person name="Costa M.D."/>
            <person name="Nagy L.G."/>
            <person name="Floudas D."/>
            <person name="Copeland A."/>
            <person name="Barry K.W."/>
            <person name="Cichocki N."/>
            <person name="Veneault-Fourrey C."/>
            <person name="LaButti K."/>
            <person name="Lindquist E.A."/>
            <person name="Lipzen A."/>
            <person name="Lundell T."/>
            <person name="Morin E."/>
            <person name="Murat C."/>
            <person name="Sun H."/>
            <person name="Tunlid A."/>
            <person name="Henrissat B."/>
            <person name="Grigoriev I.V."/>
            <person name="Hibbett D.S."/>
            <person name="Martin F."/>
            <person name="Nordberg H.P."/>
            <person name="Cantor M.N."/>
            <person name="Hua S.X."/>
        </authorList>
    </citation>
    <scope>NUCLEOTIDE SEQUENCE [LARGE SCALE GENOMIC DNA]</scope>
    <source>
        <strain evidence="1 2">441</strain>
    </source>
</reference>
<protein>
    <submittedName>
        <fullName evidence="1">Uncharacterized protein</fullName>
    </submittedName>
</protein>
<keyword evidence="2" id="KW-1185">Reference proteome</keyword>
<accession>A0A0C9ZG49</accession>
<gene>
    <name evidence="1" type="ORF">PISMIDRAFT_611178</name>
</gene>
<evidence type="ECO:0000313" key="1">
    <source>
        <dbReference type="EMBL" id="KIK28296.1"/>
    </source>
</evidence>
<proteinExistence type="predicted"/>
<dbReference type="HOGENOM" id="CLU_2905066_0_0_1"/>
<reference evidence="2" key="2">
    <citation type="submission" date="2015-01" db="EMBL/GenBank/DDBJ databases">
        <title>Evolutionary Origins and Diversification of the Mycorrhizal Mutualists.</title>
        <authorList>
            <consortium name="DOE Joint Genome Institute"/>
            <consortium name="Mycorrhizal Genomics Consortium"/>
            <person name="Kohler A."/>
            <person name="Kuo A."/>
            <person name="Nagy L.G."/>
            <person name="Floudas D."/>
            <person name="Copeland A."/>
            <person name="Barry K.W."/>
            <person name="Cichocki N."/>
            <person name="Veneault-Fourrey C."/>
            <person name="LaButti K."/>
            <person name="Lindquist E.A."/>
            <person name="Lipzen A."/>
            <person name="Lundell T."/>
            <person name="Morin E."/>
            <person name="Murat C."/>
            <person name="Riley R."/>
            <person name="Ohm R."/>
            <person name="Sun H."/>
            <person name="Tunlid A."/>
            <person name="Henrissat B."/>
            <person name="Grigoriev I.V."/>
            <person name="Hibbett D.S."/>
            <person name="Martin F."/>
        </authorList>
    </citation>
    <scope>NUCLEOTIDE SEQUENCE [LARGE SCALE GENOMIC DNA]</scope>
    <source>
        <strain evidence="2">441</strain>
    </source>
</reference>